<organism evidence="5 6">
    <name type="scientific">Aphanomyces astaci</name>
    <name type="common">Crayfish plague agent</name>
    <dbReference type="NCBI Taxonomy" id="112090"/>
    <lineage>
        <taxon>Eukaryota</taxon>
        <taxon>Sar</taxon>
        <taxon>Stramenopiles</taxon>
        <taxon>Oomycota</taxon>
        <taxon>Saprolegniomycetes</taxon>
        <taxon>Saprolegniales</taxon>
        <taxon>Verrucalvaceae</taxon>
        <taxon>Aphanomyces</taxon>
    </lineage>
</organism>
<dbReference type="PANTHER" id="PTHR46586:SF3">
    <property type="entry name" value="ANKYRIN REPEAT-CONTAINING PROTEIN"/>
    <property type="match status" value="1"/>
</dbReference>
<dbReference type="InterPro" id="IPR037144">
    <property type="entry name" value="Peptidase_M1_pepN_C_sf"/>
</dbReference>
<proteinExistence type="predicted"/>
<dbReference type="InterPro" id="IPR027268">
    <property type="entry name" value="Peptidase_M4/M1_CTD_sf"/>
</dbReference>
<feature type="domain" description="Peptidase M1 alanyl aminopeptidase Ig-like fold" evidence="2">
    <location>
        <begin position="1148"/>
        <end position="1232"/>
    </location>
</feature>
<dbReference type="SUPFAM" id="SSF140860">
    <property type="entry name" value="Pseudo ankyrin repeat-like"/>
    <property type="match status" value="1"/>
</dbReference>
<dbReference type="InterPro" id="IPR052050">
    <property type="entry name" value="SecEffector_AnkRepeat"/>
</dbReference>
<sequence length="1583" mass="176506">MVDVLCNAPLFELIQAFNEGTALKSWTAGEIAAELGYRSECTTHAIDWASSAGHLDIVQWLDANRSEGCTSAALHGAAVSGHVDVVSWLLDHRSDDVEFSMGTFYNAAEHGQLRVVQWFVSHGYYQRPDGLNAEYPLDGAAKNNHMATMEWLHAQGDDASRGAMDLAAENGHLAMVQWLHAHRREGCSIDAMNWAANCGHLDVIQWLHTHRTEGCTTNAVDFAAENGFLTTVQWLLHHRTEGCTTQAMDLAAKNNHMNVVQWLHHHGPVGCTTAAMDGAAKGGHVGMLQWLHTHRHEGCSTNAMDFAAKKGHLDVLEWLHAHVPAVGCTTDAMDFAAQYNRLEALQWLHQHRQEGCTADAMTFAAEYGHLRIVQWLHDHRPEGCTVDAMDWSAKNGHLDVVEWLHLNRTEGCSPDVVDTVLRAGQLPVLQWWYAHRPERSTSNAMAIAAENGHLDMVQWLHNVGETCTTKAMDLAAENGHLDVIEWLHVHRDEGCSREAMDLAAENGHVHVLQWLQDHRTEGCTREALELAIAEGQVKAARWLVTHQPSKASVAKCMAFAKMYGFEDLRDWCVKFTMTTAVKKYRYIRSDFEPLETKPVHFDMVFDVSEKEVRVTLQTTLKYVGAAPKSVLKLNSKALEIVSVERLHNFTPLNGSRNFVSHVASFGAPKPLEYVVDTVDHFLVITLDTPVQSGDEFVVRTVSIARPTENILEGLYYDYTPEGAPRTIITQCQQYGFQRIVPCIDTMDAKAFYTTTIVADKNYTNIITNGDLAPGFSTPEGTPIYHDASEFLATADSTRHALKYYNHTINMAPYLFFLGVGTYVTYRRTLEFPDGDTTLLELLAFPGFAEPADAKLSVQMLHDSILWTNVSLGPESTDHHDERVAIYALLEEREAIKAKSAPLTVGSEEVVQPTPLSAADAARLAAVRAELKTLIGKWTKTGYKYTGQIYREIGMENSNYGGMENVGNTTIVSSCLCPTCRMGDHGYEYMERVKVHEYYHNINGSEVTGQSPFEIWLNEAVTVHMERKRHAAIFGQEYHRLGDVVRMFTPTIGPIALDKAATCLSVEPEGFNQTQELVSAVTYSKAPEIVRMVELLLGFKKFNVALDKYYTKYLYGNATTAEWFACMEEVSGIDFQNFQRVWLKRPDHPEVTYTTAYDSAKQTYNVKLTQSGFERFDNTDAAGPWEIPIDYALIKDGKIVREGVYFFKSKSDEFTLDNITSTPDYLSFGRQWSYFGTSKALNATNEALIKQAINDPDAVNRYFAYRAIADGEKARIVEALIGGRNDVTISPAFTALHGSILFDETLNPAVRALILSEKNALTTREDLSHHYDHITTATVALLQSVWAAHGEKIDAKLKALIKASVPGPHKDQLLERKLKQHLLAIVGVSTAPLALPTVAASSVTIDVAAVALSILNTSTFVSDKELAFRTILSTEAYADRAAVQTRIRDEWSKTPEMLEAYIATIGSLSTSDFTTQIRTLMALPYFNINQTHHTRTLARGLSQIRHKSVLTEEGRALMLELFTKIGTVNQMSAYPLLKCFDQVDAFTGATKDALVKTLQAMQDSIDKVKEESLYNQLNIMLKKA</sequence>
<dbReference type="Gene3D" id="1.10.390.10">
    <property type="entry name" value="Neutral Protease Domain 2"/>
    <property type="match status" value="1"/>
</dbReference>
<dbReference type="InterPro" id="IPR036770">
    <property type="entry name" value="Ankyrin_rpt-contain_sf"/>
</dbReference>
<dbReference type="Gene3D" id="2.60.40.1730">
    <property type="entry name" value="tricorn interacting facor f3 domain"/>
    <property type="match status" value="1"/>
</dbReference>
<dbReference type="InterPro" id="IPR014782">
    <property type="entry name" value="Peptidase_M1_dom"/>
</dbReference>
<comment type="caution">
    <text evidence="5">The sequence shown here is derived from an EMBL/GenBank/DDBJ whole genome shotgun (WGS) entry which is preliminary data.</text>
</comment>
<dbReference type="Proteomes" id="UP000265427">
    <property type="component" value="Unassembled WGS sequence"/>
</dbReference>
<dbReference type="InterPro" id="IPR035414">
    <property type="entry name" value="Peptidase_M1_pepN_Ig-like"/>
</dbReference>
<name>A0A397BGD5_APHAT</name>
<dbReference type="SUPFAM" id="SSF48403">
    <property type="entry name" value="Ankyrin repeat"/>
    <property type="match status" value="3"/>
</dbReference>
<dbReference type="PANTHER" id="PTHR46586">
    <property type="entry name" value="ANKYRIN REPEAT-CONTAINING PROTEIN"/>
    <property type="match status" value="1"/>
</dbReference>
<evidence type="ECO:0000259" key="4">
    <source>
        <dbReference type="Pfam" id="PF17900"/>
    </source>
</evidence>
<dbReference type="Pfam" id="PF11940">
    <property type="entry name" value="DUF3458"/>
    <property type="match status" value="1"/>
</dbReference>
<accession>A0A397BGD5</accession>
<dbReference type="Pfam" id="PF13637">
    <property type="entry name" value="Ank_4"/>
    <property type="match status" value="1"/>
</dbReference>
<dbReference type="InterPro" id="IPR045357">
    <property type="entry name" value="Aminopeptidase_N-like_N"/>
</dbReference>
<dbReference type="SUPFAM" id="SSF63737">
    <property type="entry name" value="Leukotriene A4 hydrolase N-terminal domain"/>
    <property type="match status" value="1"/>
</dbReference>
<dbReference type="VEuPathDB" id="FungiDB:H257_01102"/>
<evidence type="ECO:0000259" key="3">
    <source>
        <dbReference type="Pfam" id="PF17432"/>
    </source>
</evidence>
<dbReference type="GO" id="GO:0008237">
    <property type="term" value="F:metallopeptidase activity"/>
    <property type="evidence" value="ECO:0007669"/>
    <property type="project" value="InterPro"/>
</dbReference>
<dbReference type="Gene3D" id="2.60.40.1840">
    <property type="match status" value="1"/>
</dbReference>
<dbReference type="Pfam" id="PF01433">
    <property type="entry name" value="Peptidase_M1"/>
    <property type="match status" value="1"/>
</dbReference>
<evidence type="ECO:0000259" key="1">
    <source>
        <dbReference type="Pfam" id="PF01433"/>
    </source>
</evidence>
<dbReference type="InterPro" id="IPR002110">
    <property type="entry name" value="Ankyrin_rpt"/>
</dbReference>
<dbReference type="InterPro" id="IPR024601">
    <property type="entry name" value="Peptidase_M1_pepN_C"/>
</dbReference>
<feature type="domain" description="Peptidase M1 membrane alanine aminopeptidase" evidence="1">
    <location>
        <begin position="940"/>
        <end position="1141"/>
    </location>
</feature>
<feature type="domain" description="Peptidase M1 alanyl aminopeptidase C-terminal" evidence="3">
    <location>
        <begin position="1245"/>
        <end position="1562"/>
    </location>
</feature>
<dbReference type="VEuPathDB" id="FungiDB:H257_01103"/>
<dbReference type="SMART" id="SM00248">
    <property type="entry name" value="ANK"/>
    <property type="match status" value="8"/>
</dbReference>
<dbReference type="Gene3D" id="1.25.50.10">
    <property type="entry name" value="Peptidase M1, alanyl aminopeptidase, C-terminal domain"/>
    <property type="match status" value="1"/>
</dbReference>
<dbReference type="Pfam" id="PF17900">
    <property type="entry name" value="Peptidase_M1_N"/>
    <property type="match status" value="1"/>
</dbReference>
<dbReference type="Pfam" id="PF17432">
    <property type="entry name" value="DUF3458_C"/>
    <property type="match status" value="1"/>
</dbReference>
<protein>
    <recommendedName>
        <fullName evidence="7">Peptidase M1 membrane alanine aminopeptidase domain-containing protein</fullName>
    </recommendedName>
</protein>
<evidence type="ECO:0000313" key="5">
    <source>
        <dbReference type="EMBL" id="RHY18165.1"/>
    </source>
</evidence>
<evidence type="ECO:0000313" key="6">
    <source>
        <dbReference type="Proteomes" id="UP000265427"/>
    </source>
</evidence>
<feature type="domain" description="Aminopeptidase N-like N-terminal" evidence="4">
    <location>
        <begin position="598"/>
        <end position="769"/>
    </location>
</feature>
<evidence type="ECO:0008006" key="7">
    <source>
        <dbReference type="Google" id="ProtNLM"/>
    </source>
</evidence>
<dbReference type="Pfam" id="PF12796">
    <property type="entry name" value="Ank_2"/>
    <property type="match status" value="4"/>
</dbReference>
<dbReference type="GO" id="GO:0008270">
    <property type="term" value="F:zinc ion binding"/>
    <property type="evidence" value="ECO:0007669"/>
    <property type="project" value="InterPro"/>
</dbReference>
<gene>
    <name evidence="5" type="ORF">DYB36_005817</name>
</gene>
<dbReference type="InterPro" id="IPR038438">
    <property type="entry name" value="PepN_Ig-like_sf"/>
</dbReference>
<dbReference type="InterPro" id="IPR042097">
    <property type="entry name" value="Aminopeptidase_N-like_N_sf"/>
</dbReference>
<dbReference type="SUPFAM" id="SSF55486">
    <property type="entry name" value="Metalloproteases ('zincins'), catalytic domain"/>
    <property type="match status" value="1"/>
</dbReference>
<dbReference type="EMBL" id="QUSZ01003520">
    <property type="protein sequence ID" value="RHY18165.1"/>
    <property type="molecule type" value="Genomic_DNA"/>
</dbReference>
<evidence type="ECO:0000259" key="2">
    <source>
        <dbReference type="Pfam" id="PF11940"/>
    </source>
</evidence>
<dbReference type="Gene3D" id="1.25.40.20">
    <property type="entry name" value="Ankyrin repeat-containing domain"/>
    <property type="match status" value="3"/>
</dbReference>
<reference evidence="5 6" key="1">
    <citation type="submission" date="2018-08" db="EMBL/GenBank/DDBJ databases">
        <title>Aphanomyces genome sequencing and annotation.</title>
        <authorList>
            <person name="Minardi D."/>
            <person name="Oidtmann B."/>
            <person name="Van Der Giezen M."/>
            <person name="Studholme D.J."/>
        </authorList>
    </citation>
    <scope>NUCLEOTIDE SEQUENCE [LARGE SCALE GENOMIC DNA]</scope>
    <source>
        <strain evidence="5 6">Kv</strain>
    </source>
</reference>